<dbReference type="AlphaFoldDB" id="A0A2N8UFA4"/>
<evidence type="ECO:0000256" key="2">
    <source>
        <dbReference type="SAM" id="SignalP"/>
    </source>
</evidence>
<evidence type="ECO:0000313" key="4">
    <source>
        <dbReference type="Proteomes" id="UP000239563"/>
    </source>
</evidence>
<dbReference type="Proteomes" id="UP000239563">
    <property type="component" value="Chromosome IX"/>
</dbReference>
<evidence type="ECO:0008006" key="5">
    <source>
        <dbReference type="Google" id="ProtNLM"/>
    </source>
</evidence>
<feature type="signal peptide" evidence="2">
    <location>
        <begin position="1"/>
        <end position="19"/>
    </location>
</feature>
<accession>A0A2N8UFA4</accession>
<feature type="compositionally biased region" description="Basic and acidic residues" evidence="1">
    <location>
        <begin position="85"/>
        <end position="98"/>
    </location>
</feature>
<gene>
    <name evidence="3" type="ORF">SRS1_14387</name>
</gene>
<proteinExistence type="predicted"/>
<sequence>MKLTAFTVGFFVLVGGIVAPLVPGGFEDAVYQGLDGVRESFGHHPHLSMASSSSAYRQQWRPEHAQDVHGYPQPWSHPQPASSRDVARYDPQENVPTDRDLMRQLLTNGPVSANKFIYQPLPTYEADLLEWLNRALKGTSWVQKEHSPIRLSYREEDRAAFSNLMVRSFNHRRQVQVVWIEEIKQKLILTHFQPQAQDGVQEFPIPNQFLVFWEFEADTTGNRLYARAMFLMNRGVFDKLCGKEAANRNFHFSLKRELPLEPQNPAWTWGRGQ</sequence>
<evidence type="ECO:0000313" key="3">
    <source>
        <dbReference type="EMBL" id="SJX63636.1"/>
    </source>
</evidence>
<name>A0A2N8UFA4_9BASI</name>
<reference evidence="3 4" key="1">
    <citation type="submission" date="2017-02" db="EMBL/GenBank/DDBJ databases">
        <authorList>
            <person name="Peterson S.W."/>
        </authorList>
    </citation>
    <scope>NUCLEOTIDE SEQUENCE [LARGE SCALE GENOMIC DNA]</scope>
    <source>
        <strain evidence="3 4">SRS1_H2-8</strain>
    </source>
</reference>
<keyword evidence="2" id="KW-0732">Signal</keyword>
<dbReference type="EMBL" id="LT795062">
    <property type="protein sequence ID" value="SJX63636.1"/>
    <property type="molecule type" value="Genomic_DNA"/>
</dbReference>
<feature type="chain" id="PRO_5014899399" description="Effector family protein Eff1" evidence="2">
    <location>
        <begin position="20"/>
        <end position="273"/>
    </location>
</feature>
<feature type="region of interest" description="Disordered" evidence="1">
    <location>
        <begin position="52"/>
        <end position="98"/>
    </location>
</feature>
<protein>
    <recommendedName>
        <fullName evidence="5">Effector family protein Eff1</fullName>
    </recommendedName>
</protein>
<evidence type="ECO:0000256" key="1">
    <source>
        <dbReference type="SAM" id="MobiDB-lite"/>
    </source>
</evidence>
<organism evidence="3 4">
    <name type="scientific">Sporisorium reilianum f. sp. reilianum</name>
    <dbReference type="NCBI Taxonomy" id="72559"/>
    <lineage>
        <taxon>Eukaryota</taxon>
        <taxon>Fungi</taxon>
        <taxon>Dikarya</taxon>
        <taxon>Basidiomycota</taxon>
        <taxon>Ustilaginomycotina</taxon>
        <taxon>Ustilaginomycetes</taxon>
        <taxon>Ustilaginales</taxon>
        <taxon>Ustilaginaceae</taxon>
        <taxon>Sporisorium</taxon>
    </lineage>
</organism>